<sequence length="53" mass="6090">MISFFRFPDHYEKNVKGLVLAMALITKPKDNHHKRGTIKFTLGGSESRAEDWA</sequence>
<keyword evidence="2" id="KW-1185">Reference proteome</keyword>
<proteinExistence type="predicted"/>
<evidence type="ECO:0000313" key="1">
    <source>
        <dbReference type="EMBL" id="RZC80912.1"/>
    </source>
</evidence>
<accession>A0A4Y7L8C5</accession>
<reference evidence="1 2" key="1">
    <citation type="journal article" date="2018" name="Science">
        <title>The opium poppy genome and morphinan production.</title>
        <authorList>
            <person name="Guo L."/>
            <person name="Winzer T."/>
            <person name="Yang X."/>
            <person name="Li Y."/>
            <person name="Ning Z."/>
            <person name="He Z."/>
            <person name="Teodor R."/>
            <person name="Lu Y."/>
            <person name="Bowser T.A."/>
            <person name="Graham I.A."/>
            <person name="Ye K."/>
        </authorList>
    </citation>
    <scope>NUCLEOTIDE SEQUENCE [LARGE SCALE GENOMIC DNA]</scope>
    <source>
        <strain evidence="2">cv. HN1</strain>
        <tissue evidence="1">Leaves</tissue>
    </source>
</reference>
<dbReference type="EMBL" id="CM010724">
    <property type="protein sequence ID" value="RZC80912.1"/>
    <property type="molecule type" value="Genomic_DNA"/>
</dbReference>
<gene>
    <name evidence="1" type="ORF">C5167_043496</name>
</gene>
<dbReference type="Gramene" id="RZC80912">
    <property type="protein sequence ID" value="RZC80912"/>
    <property type="gene ID" value="C5167_043496"/>
</dbReference>
<dbReference type="Proteomes" id="UP000316621">
    <property type="component" value="Chromosome 10"/>
</dbReference>
<organism evidence="1 2">
    <name type="scientific">Papaver somniferum</name>
    <name type="common">Opium poppy</name>
    <dbReference type="NCBI Taxonomy" id="3469"/>
    <lineage>
        <taxon>Eukaryota</taxon>
        <taxon>Viridiplantae</taxon>
        <taxon>Streptophyta</taxon>
        <taxon>Embryophyta</taxon>
        <taxon>Tracheophyta</taxon>
        <taxon>Spermatophyta</taxon>
        <taxon>Magnoliopsida</taxon>
        <taxon>Ranunculales</taxon>
        <taxon>Papaveraceae</taxon>
        <taxon>Papaveroideae</taxon>
        <taxon>Papaver</taxon>
    </lineage>
</organism>
<name>A0A4Y7L8C5_PAPSO</name>
<evidence type="ECO:0000313" key="2">
    <source>
        <dbReference type="Proteomes" id="UP000316621"/>
    </source>
</evidence>
<protein>
    <submittedName>
        <fullName evidence="1">Uncharacterized protein</fullName>
    </submittedName>
</protein>
<dbReference type="AlphaFoldDB" id="A0A4Y7L8C5"/>